<dbReference type="GO" id="GO:0003676">
    <property type="term" value="F:nucleic acid binding"/>
    <property type="evidence" value="ECO:0007669"/>
    <property type="project" value="InterPro"/>
</dbReference>
<dbReference type="GO" id="GO:0008408">
    <property type="term" value="F:3'-5' exonuclease activity"/>
    <property type="evidence" value="ECO:0007669"/>
    <property type="project" value="InterPro"/>
</dbReference>
<dbReference type="InterPro" id="IPR002562">
    <property type="entry name" value="3'-5'_exonuclease_dom"/>
</dbReference>
<gene>
    <name evidence="2" type="ORF">UFOPK3789_00554</name>
</gene>
<evidence type="ECO:0000259" key="1">
    <source>
        <dbReference type="PROSITE" id="PS50967"/>
    </source>
</evidence>
<dbReference type="SUPFAM" id="SSF47819">
    <property type="entry name" value="HRDC-like"/>
    <property type="match status" value="2"/>
</dbReference>
<proteinExistence type="predicted"/>
<evidence type="ECO:0000313" key="2">
    <source>
        <dbReference type="EMBL" id="CAB4948868.1"/>
    </source>
</evidence>
<feature type="domain" description="HRDC" evidence="1">
    <location>
        <begin position="220"/>
        <end position="302"/>
    </location>
</feature>
<name>A0A6J7JYK5_9ZZZZ</name>
<dbReference type="PANTHER" id="PTHR47649:SF1">
    <property type="entry name" value="RIBONUCLEASE D"/>
    <property type="match status" value="1"/>
</dbReference>
<dbReference type="Gene3D" id="1.10.150.80">
    <property type="entry name" value="HRDC domain"/>
    <property type="match status" value="1"/>
</dbReference>
<dbReference type="SMART" id="SM00474">
    <property type="entry name" value="35EXOc"/>
    <property type="match status" value="1"/>
</dbReference>
<accession>A0A6J7JYK5</accession>
<dbReference type="InterPro" id="IPR012337">
    <property type="entry name" value="RNaseH-like_sf"/>
</dbReference>
<dbReference type="EMBL" id="CAFBNL010000021">
    <property type="protein sequence ID" value="CAB4948868.1"/>
    <property type="molecule type" value="Genomic_DNA"/>
</dbReference>
<dbReference type="InterPro" id="IPR010997">
    <property type="entry name" value="HRDC-like_sf"/>
</dbReference>
<dbReference type="AlphaFoldDB" id="A0A6J7JYK5"/>
<dbReference type="CDD" id="cd06142">
    <property type="entry name" value="RNaseD_exo"/>
    <property type="match status" value="1"/>
</dbReference>
<dbReference type="InterPro" id="IPR044876">
    <property type="entry name" value="HRDC_dom_sf"/>
</dbReference>
<dbReference type="InterPro" id="IPR051086">
    <property type="entry name" value="RNase_D-like"/>
</dbReference>
<organism evidence="2">
    <name type="scientific">freshwater metagenome</name>
    <dbReference type="NCBI Taxonomy" id="449393"/>
    <lineage>
        <taxon>unclassified sequences</taxon>
        <taxon>metagenomes</taxon>
        <taxon>ecological metagenomes</taxon>
    </lineage>
</organism>
<dbReference type="SUPFAM" id="SSF53098">
    <property type="entry name" value="Ribonuclease H-like"/>
    <property type="match status" value="1"/>
</dbReference>
<dbReference type="PANTHER" id="PTHR47649">
    <property type="entry name" value="RIBONUCLEASE D"/>
    <property type="match status" value="1"/>
</dbReference>
<dbReference type="Pfam" id="PF00570">
    <property type="entry name" value="HRDC"/>
    <property type="match status" value="1"/>
</dbReference>
<dbReference type="Pfam" id="PF01612">
    <property type="entry name" value="DNA_pol_A_exo1"/>
    <property type="match status" value="1"/>
</dbReference>
<protein>
    <submittedName>
        <fullName evidence="2">Unannotated protein</fullName>
    </submittedName>
</protein>
<dbReference type="GO" id="GO:0000166">
    <property type="term" value="F:nucleotide binding"/>
    <property type="evidence" value="ECO:0007669"/>
    <property type="project" value="InterPro"/>
</dbReference>
<dbReference type="Gene3D" id="3.30.420.10">
    <property type="entry name" value="Ribonuclease H-like superfamily/Ribonuclease H"/>
    <property type="match status" value="1"/>
</dbReference>
<dbReference type="GO" id="GO:0006139">
    <property type="term" value="P:nucleobase-containing compound metabolic process"/>
    <property type="evidence" value="ECO:0007669"/>
    <property type="project" value="InterPro"/>
</dbReference>
<sequence length="390" mass="42650">MNLVNEPGVRPEPIWPEPIWVDSDAALDLAVEQLLKCERYALDTEFQGERSYWPTLALLQISDGSQIWLIDPLACDVSRLATVFDGPGIMLAHAARQDLEIMRREVGTLPAALVDTQIAAAFAGAGNQSLLSLCKRHLNVVIEKGDRLTDWTARPLRESARLYAASDVAHLHALADQLRSEIGEERWGWALDECEASRTPPEQADVNNAWWRVRGSRALRGDRARVAQTLCAWREEAARSRNVPPRTIIGDLGLDSIISRMPRSKADLDGCRGVPNDPRSIQAILDSIATGLAMDPKELSTPPEESDDRGLASAVILAGAIVSQRARNLGLDPAMVAARADITAIVAGRKGRLDEGWREQVVGDLVHRLLAGEITLRLADSGRTLVIEGD</sequence>
<reference evidence="2" key="1">
    <citation type="submission" date="2020-05" db="EMBL/GenBank/DDBJ databases">
        <authorList>
            <person name="Chiriac C."/>
            <person name="Salcher M."/>
            <person name="Ghai R."/>
            <person name="Kavagutti S V."/>
        </authorList>
    </citation>
    <scope>NUCLEOTIDE SEQUENCE</scope>
</reference>
<dbReference type="InterPro" id="IPR036397">
    <property type="entry name" value="RNaseH_sf"/>
</dbReference>
<dbReference type="InterPro" id="IPR002121">
    <property type="entry name" value="HRDC_dom"/>
</dbReference>
<dbReference type="PROSITE" id="PS50967">
    <property type="entry name" value="HRDC"/>
    <property type="match status" value="1"/>
</dbReference>